<keyword evidence="3" id="KW-1185">Reference proteome</keyword>
<feature type="chain" id="PRO_5016179325" evidence="1">
    <location>
        <begin position="31"/>
        <end position="254"/>
    </location>
</feature>
<reference evidence="2 3" key="1">
    <citation type="submission" date="2018-05" db="EMBL/GenBank/DDBJ databases">
        <title>Genomic Encyclopedia of Type Strains, Phase IV (KMG-IV): sequencing the most valuable type-strain genomes for metagenomic binning, comparative biology and taxonomic classification.</title>
        <authorList>
            <person name="Goeker M."/>
        </authorList>
    </citation>
    <scope>NUCLEOTIDE SEQUENCE [LARGE SCALE GENOMIC DNA]</scope>
    <source>
        <strain evidence="2 3">DSM 6462</strain>
    </source>
</reference>
<dbReference type="AlphaFoldDB" id="A0A2V3U2U2"/>
<organism evidence="2 3">
    <name type="scientific">Chelatococcus asaccharovorans</name>
    <dbReference type="NCBI Taxonomy" id="28210"/>
    <lineage>
        <taxon>Bacteria</taxon>
        <taxon>Pseudomonadati</taxon>
        <taxon>Pseudomonadota</taxon>
        <taxon>Alphaproteobacteria</taxon>
        <taxon>Hyphomicrobiales</taxon>
        <taxon>Chelatococcaceae</taxon>
        <taxon>Chelatococcus</taxon>
    </lineage>
</organism>
<evidence type="ECO:0000313" key="2">
    <source>
        <dbReference type="EMBL" id="PXW56304.1"/>
    </source>
</evidence>
<dbReference type="InterPro" id="IPR010607">
    <property type="entry name" value="DUF1194"/>
</dbReference>
<gene>
    <name evidence="2" type="ORF">C7450_10853</name>
</gene>
<keyword evidence="1" id="KW-0732">Signal</keyword>
<dbReference type="SUPFAM" id="SSF53300">
    <property type="entry name" value="vWA-like"/>
    <property type="match status" value="1"/>
</dbReference>
<feature type="signal peptide" evidence="1">
    <location>
        <begin position="1"/>
        <end position="30"/>
    </location>
</feature>
<accession>A0A2V3U2U2</accession>
<dbReference type="Proteomes" id="UP000248021">
    <property type="component" value="Unassembled WGS sequence"/>
</dbReference>
<name>A0A2V3U2U2_9HYPH</name>
<dbReference type="Pfam" id="PF06707">
    <property type="entry name" value="DUF1194"/>
    <property type="match status" value="1"/>
</dbReference>
<dbReference type="InterPro" id="IPR036465">
    <property type="entry name" value="vWFA_dom_sf"/>
</dbReference>
<proteinExistence type="predicted"/>
<evidence type="ECO:0000313" key="3">
    <source>
        <dbReference type="Proteomes" id="UP000248021"/>
    </source>
</evidence>
<protein>
    <submittedName>
        <fullName evidence="2">Uncharacterized protein DUF1194</fullName>
    </submittedName>
</protein>
<dbReference type="EMBL" id="QJJK01000008">
    <property type="protein sequence ID" value="PXW56304.1"/>
    <property type="molecule type" value="Genomic_DNA"/>
</dbReference>
<dbReference type="Gene3D" id="3.40.50.410">
    <property type="entry name" value="von Willebrand factor, type A domain"/>
    <property type="match status" value="1"/>
</dbReference>
<evidence type="ECO:0000256" key="1">
    <source>
        <dbReference type="SAM" id="SignalP"/>
    </source>
</evidence>
<comment type="caution">
    <text evidence="2">The sequence shown here is derived from an EMBL/GenBank/DDBJ whole genome shotgun (WGS) entry which is preliminary data.</text>
</comment>
<dbReference type="RefSeq" id="WP_245449942.1">
    <property type="nucleotide sequence ID" value="NZ_JAHBRY010000001.1"/>
</dbReference>
<sequence>MSRATAVLAGVSVAASVALSLGALPMRALAAEEVDLELVLAADGSGSIDNDELRLQREGWASALTSAEVLNGIRDGLTGRIVVAYVEWGGPDSQVTVVDWQVIKDAISAADFAEKLRTRPRGAYGYNSISNAIDYAVNRVETNAYQGIRKIIDVSGDGPNIGGRPLAAARGDALAKGFTINALAIRRPGGRPGGPGGMALETYYAEALIGGPGAFVEIADSQSPFALAAKRKLVQEIAGRPRETRHAQSDAAQR</sequence>